<evidence type="ECO:0000313" key="2">
    <source>
        <dbReference type="EnsemblMetazoa" id="AGAP012435-PA"/>
    </source>
</evidence>
<sequence>MLTPFDKYLHGLLMGGLKRSFQSTKRKAATCRKDVHVIFQRYHFMLDISRNSYFNK</sequence>
<keyword evidence="3" id="KW-1185">Reference proteome</keyword>
<proteinExistence type="predicted"/>
<protein>
    <submittedName>
        <fullName evidence="1">AGAP012435-PA</fullName>
    </submittedName>
</protein>
<dbReference type="PaxDb" id="7165-AGAP012435-PA"/>
<dbReference type="EnsemblMetazoa" id="AGAP012435-RA">
    <property type="protein sequence ID" value="AGAP012435-PA"/>
    <property type="gene ID" value="AGAP012435"/>
</dbReference>
<dbReference type="EMBL" id="AAAB01008962">
    <property type="protein sequence ID" value="EAU76424.1"/>
    <property type="molecule type" value="Genomic_DNA"/>
</dbReference>
<gene>
    <name evidence="1" type="ORF">AgaP_AGAP012435</name>
</gene>
<dbReference type="VEuPathDB" id="VectorBase:AGAP012435"/>
<reference evidence="1 3" key="1">
    <citation type="journal article" date="2002" name="Science">
        <title>The genome sequence of the malaria mosquito Anopheles gambiae.</title>
        <authorList>
            <person name="Holt R.A."/>
            <person name="Subramanian G.M."/>
            <person name="Halpern A."/>
            <person name="Sutton G.G."/>
            <person name="Charlab R."/>
            <person name="Nusskern D.R."/>
            <person name="Wincker P."/>
            <person name="Clark A.G."/>
            <person name="Ribeiro J.M."/>
            <person name="Wides R."/>
            <person name="Salzberg S.L."/>
            <person name="Loftus B."/>
            <person name="Yandell M."/>
            <person name="Majoros W.H."/>
            <person name="Rusch D.B."/>
            <person name="Lai Z."/>
            <person name="Kraft C.L."/>
            <person name="Abril J.F."/>
            <person name="Anthouard V."/>
            <person name="Arensburger P."/>
            <person name="Atkinson P.W."/>
            <person name="Baden H."/>
            <person name="de Berardinis V."/>
            <person name="Baldwin D."/>
            <person name="Benes V."/>
            <person name="Biedler J."/>
            <person name="Blass C."/>
            <person name="Bolanos R."/>
            <person name="Boscus D."/>
            <person name="Barnstead M."/>
            <person name="Cai S."/>
            <person name="Center A."/>
            <person name="Chaturverdi K."/>
            <person name="Christophides G.K."/>
            <person name="Chrystal M.A."/>
            <person name="Clamp M."/>
            <person name="Cravchik A."/>
            <person name="Curwen V."/>
            <person name="Dana A."/>
            <person name="Delcher A."/>
            <person name="Dew I."/>
            <person name="Evans C.A."/>
            <person name="Flanigan M."/>
            <person name="Grundschober-Freimoser A."/>
            <person name="Friedli L."/>
            <person name="Gu Z."/>
            <person name="Guan P."/>
            <person name="Guigo R."/>
            <person name="Hillenmeyer M.E."/>
            <person name="Hladun S.L."/>
            <person name="Hogan J.R."/>
            <person name="Hong Y.S."/>
            <person name="Hoover J."/>
            <person name="Jaillon O."/>
            <person name="Ke Z."/>
            <person name="Kodira C."/>
            <person name="Kokoza E."/>
            <person name="Koutsos A."/>
            <person name="Letunic I."/>
            <person name="Levitsky A."/>
            <person name="Liang Y."/>
            <person name="Lin J.J."/>
            <person name="Lobo N.F."/>
            <person name="Lopez J.R."/>
            <person name="Malek J.A."/>
            <person name="McIntosh T.C."/>
            <person name="Meister S."/>
            <person name="Miller J."/>
            <person name="Mobarry C."/>
            <person name="Mongin E."/>
            <person name="Murphy S.D."/>
            <person name="O'Brochta D.A."/>
            <person name="Pfannkoch C."/>
            <person name="Qi R."/>
            <person name="Regier M.A."/>
            <person name="Remington K."/>
            <person name="Shao H."/>
            <person name="Sharakhova M.V."/>
            <person name="Sitter C.D."/>
            <person name="Shetty J."/>
            <person name="Smith T.J."/>
            <person name="Strong R."/>
            <person name="Sun J."/>
            <person name="Thomasova D."/>
            <person name="Ton L.Q."/>
            <person name="Topalis P."/>
            <person name="Tu Z."/>
            <person name="Unger M.F."/>
            <person name="Walenz B."/>
            <person name="Wang A."/>
            <person name="Wang J."/>
            <person name="Wang M."/>
            <person name="Wang X."/>
            <person name="Woodford K.J."/>
            <person name="Wortman J.R."/>
            <person name="Wu M."/>
            <person name="Yao A."/>
            <person name="Zdobnov E.M."/>
            <person name="Zhang H."/>
            <person name="Zhao Q."/>
            <person name="Zhao S."/>
            <person name="Zhu S.C."/>
            <person name="Zhimulev I."/>
            <person name="Coluzzi M."/>
            <person name="della Torre A."/>
            <person name="Roth C.W."/>
            <person name="Louis C."/>
            <person name="Kalush F."/>
            <person name="Mural R.J."/>
            <person name="Myers E.W."/>
            <person name="Adams M.D."/>
            <person name="Smith H.O."/>
            <person name="Broder S."/>
            <person name="Gardner M.J."/>
            <person name="Fraser C.M."/>
            <person name="Birney E."/>
            <person name="Bork P."/>
            <person name="Brey P.T."/>
            <person name="Venter J.C."/>
            <person name="Weissenbach J."/>
            <person name="Kafatos F.C."/>
            <person name="Collins F.H."/>
            <person name="Hoffman S.L."/>
        </authorList>
    </citation>
    <scope>NUCLEOTIDE SEQUENCE [LARGE SCALE GENOMIC DNA]</scope>
    <source>
        <strain evidence="1 3">PEST</strain>
    </source>
</reference>
<reference evidence="1 3" key="4">
    <citation type="journal article" date="2007" name="Genome Biol.">
        <title>Update of the Anopheles gambiae PEST genome assembly.</title>
        <authorList>
            <person name="Sharakhova M.V."/>
            <person name="Hammond M.P."/>
            <person name="Lobo N.F."/>
            <person name="Krzywinski J."/>
            <person name="Unger M.F."/>
            <person name="Hillenmeyer M.E."/>
            <person name="Bruggner R.V."/>
            <person name="Birney E."/>
            <person name="Collins F.H."/>
        </authorList>
    </citation>
    <scope>NUCLEOTIDE SEQUENCE [LARGE SCALE GENOMIC DNA]</scope>
    <source>
        <strain evidence="1 3">PEST</strain>
    </source>
</reference>
<reference evidence="1" key="2">
    <citation type="submission" date="2002-03" db="EMBL/GenBank/DDBJ databases">
        <authorList>
            <consortium name="The Anopheles Genome Sequencing Consortium"/>
        </authorList>
    </citation>
    <scope>NUCLEOTIDE SEQUENCE</scope>
    <source>
        <strain evidence="1">PEST</strain>
    </source>
</reference>
<accession>A0NEY1</accession>
<dbReference type="Proteomes" id="UP000007062">
    <property type="component" value="Unassembled WGS sequence"/>
</dbReference>
<reference evidence="1" key="5">
    <citation type="submission" date="2011-05" db="EMBL/GenBank/DDBJ databases">
        <authorList>
            <consortium name="VectorBase"/>
        </authorList>
    </citation>
    <scope>NUCLEOTIDE SEQUENCE</scope>
    <source>
        <strain evidence="1">PEST</strain>
    </source>
</reference>
<dbReference type="HOGENOM" id="CLU_3016016_0_0_1"/>
<reference evidence="1 3" key="3">
    <citation type="journal article" date="2004" name="Trends Parasitol.">
        <title>The Anopheles gambiae genome: an update.</title>
        <authorList>
            <person name="Mongin E."/>
            <person name="Louis C."/>
            <person name="Holt R.A."/>
            <person name="Birney E."/>
            <person name="Collins F.H."/>
        </authorList>
    </citation>
    <scope>NUCLEOTIDE SEQUENCE [LARGE SCALE GENOMIC DNA]</scope>
    <source>
        <strain evidence="1 3">PEST</strain>
    </source>
</reference>
<organism evidence="1">
    <name type="scientific">Anopheles gambiae</name>
    <name type="common">African malaria mosquito</name>
    <dbReference type="NCBI Taxonomy" id="7165"/>
    <lineage>
        <taxon>Eukaryota</taxon>
        <taxon>Metazoa</taxon>
        <taxon>Ecdysozoa</taxon>
        <taxon>Arthropoda</taxon>
        <taxon>Hexapoda</taxon>
        <taxon>Insecta</taxon>
        <taxon>Pterygota</taxon>
        <taxon>Neoptera</taxon>
        <taxon>Endopterygota</taxon>
        <taxon>Diptera</taxon>
        <taxon>Nematocera</taxon>
        <taxon>Culicoidea</taxon>
        <taxon>Culicidae</taxon>
        <taxon>Anophelinae</taxon>
        <taxon>Anopheles</taxon>
    </lineage>
</organism>
<name>A0NEY1_ANOGA</name>
<evidence type="ECO:0000313" key="3">
    <source>
        <dbReference type="Proteomes" id="UP000007062"/>
    </source>
</evidence>
<dbReference type="AlphaFoldDB" id="A0NEY1"/>
<reference evidence="2" key="6">
    <citation type="submission" date="2021-01" db="UniProtKB">
        <authorList>
            <consortium name="EnsemblMetazoa"/>
        </authorList>
    </citation>
    <scope>IDENTIFICATION</scope>
    <source>
        <strain evidence="2">PEST</strain>
    </source>
</reference>
<evidence type="ECO:0000313" key="1">
    <source>
        <dbReference type="EMBL" id="EAU76424.1"/>
    </source>
</evidence>